<comment type="similarity">
    <text evidence="3">Belongs to the peptidase C56 family. HSP31-like subfamily.</text>
</comment>
<evidence type="ECO:0000256" key="2">
    <source>
        <dbReference type="ARBA" id="ARBA00023239"/>
    </source>
</evidence>
<dbReference type="GO" id="GO:0019243">
    <property type="term" value="P:methylglyoxal catabolic process to D-lactate via S-lactoyl-glutathione"/>
    <property type="evidence" value="ECO:0007669"/>
    <property type="project" value="TreeGrafter"/>
</dbReference>
<evidence type="ECO:0000313" key="5">
    <source>
        <dbReference type="Proteomes" id="UP000516369"/>
    </source>
</evidence>
<dbReference type="InterPro" id="IPR050325">
    <property type="entry name" value="Prot/Nucl_acid_deglycase"/>
</dbReference>
<reference evidence="4 5" key="1">
    <citation type="submission" date="2020-05" db="EMBL/GenBank/DDBJ databases">
        <title>Complete closed genome sequence of Defluviicoccus vanus.</title>
        <authorList>
            <person name="Bessarab I."/>
            <person name="Arumugam K."/>
            <person name="Maszenan A.M."/>
            <person name="Seviour R.J."/>
            <person name="Williams R.B."/>
        </authorList>
    </citation>
    <scope>NUCLEOTIDE SEQUENCE [LARGE SCALE GENOMIC DNA]</scope>
    <source>
        <strain evidence="4 5">Ben 114</strain>
    </source>
</reference>
<dbReference type="PANTHER" id="PTHR48094:SF11">
    <property type="entry name" value="GLUTATHIONE-INDEPENDENT GLYOXALASE HSP31-RELATED"/>
    <property type="match status" value="1"/>
</dbReference>
<dbReference type="KEGG" id="dvn:HQ394_04680"/>
<dbReference type="Gene3D" id="3.40.50.880">
    <property type="match status" value="1"/>
</dbReference>
<proteinExistence type="inferred from homology"/>
<protein>
    <recommendedName>
        <fullName evidence="6">DJ-1/PfpI family protein</fullName>
    </recommendedName>
</protein>
<evidence type="ECO:0008006" key="6">
    <source>
        <dbReference type="Google" id="ProtNLM"/>
    </source>
</evidence>
<dbReference type="AlphaFoldDB" id="A0A7H1MZ94"/>
<evidence type="ECO:0000256" key="1">
    <source>
        <dbReference type="ARBA" id="ARBA00023016"/>
    </source>
</evidence>
<dbReference type="InterPro" id="IPR029062">
    <property type="entry name" value="Class_I_gatase-like"/>
</dbReference>
<accession>A0A7H1MZ94</accession>
<dbReference type="Proteomes" id="UP000516369">
    <property type="component" value="Chromosome"/>
</dbReference>
<dbReference type="EMBL" id="CP053923">
    <property type="protein sequence ID" value="QNT68780.1"/>
    <property type="molecule type" value="Genomic_DNA"/>
</dbReference>
<name>A0A7H1MZ94_9PROT</name>
<dbReference type="PANTHER" id="PTHR48094">
    <property type="entry name" value="PROTEIN/NUCLEIC ACID DEGLYCASE DJ-1-RELATED"/>
    <property type="match status" value="1"/>
</dbReference>
<dbReference type="RefSeq" id="WP_190262242.1">
    <property type="nucleotide sequence ID" value="NZ_CP053923.1"/>
</dbReference>
<evidence type="ECO:0000256" key="3">
    <source>
        <dbReference type="ARBA" id="ARBA00038493"/>
    </source>
</evidence>
<keyword evidence="1" id="KW-0346">Stress response</keyword>
<keyword evidence="5" id="KW-1185">Reference proteome</keyword>
<dbReference type="SUPFAM" id="SSF52317">
    <property type="entry name" value="Class I glutamine amidotransferase-like"/>
    <property type="match status" value="1"/>
</dbReference>
<organism evidence="4 5">
    <name type="scientific">Defluviicoccus vanus</name>
    <dbReference type="NCBI Taxonomy" id="111831"/>
    <lineage>
        <taxon>Bacteria</taxon>
        <taxon>Pseudomonadati</taxon>
        <taxon>Pseudomonadota</taxon>
        <taxon>Alphaproteobacteria</taxon>
        <taxon>Rhodospirillales</taxon>
        <taxon>Rhodospirillaceae</taxon>
        <taxon>Defluviicoccus</taxon>
    </lineage>
</organism>
<dbReference type="GO" id="GO:0019172">
    <property type="term" value="F:glyoxalase III activity"/>
    <property type="evidence" value="ECO:0007669"/>
    <property type="project" value="TreeGrafter"/>
</dbReference>
<keyword evidence="2" id="KW-0456">Lyase</keyword>
<sequence length="376" mass="40355">MVQTATKGDQAPEDVAKAIANGHAAAVEFPTMLFPDDAPVGLVAQRMVEGRYDKAFLISEVKRFTGVTIDVPANPGRIVAVIPQHGYWSSELTLTDQAFRAAGYEVDYVTLRGERPFVYGVSLDTSFRDQAWNAAQVSPGEAALGNRYNDRTTTEGLRLNQPRNLDTWLPPTPRPQHGEAAREPYRQALLKGLSEATQYAGMFIVGGAGAYMDYGGNTSIRPLIRLLAALGRPVVAICYGVEVLIQATDPKTKVPLVWGRLVTGHSEQDDYTDGTTNVPVEGGYGPNYGAATITLEQMIKQYTGPQGGFISNNGSPYMAVADGNVITARTTPDGYPAAMLALAQMHGNGQLPTKYVIDGDGLGHVPTLAEVRRIAG</sequence>
<evidence type="ECO:0000313" key="4">
    <source>
        <dbReference type="EMBL" id="QNT68780.1"/>
    </source>
</evidence>
<dbReference type="GO" id="GO:0005737">
    <property type="term" value="C:cytoplasm"/>
    <property type="evidence" value="ECO:0007669"/>
    <property type="project" value="TreeGrafter"/>
</dbReference>
<gene>
    <name evidence="4" type="ORF">HQ394_04680</name>
</gene>